<reference evidence="2" key="1">
    <citation type="journal article" date="2015" name="Genome Announc.">
        <title>Draft genome sequence of Talaromyces cellulolyticus strain Y-94, a source of lignocellulosic biomass-degrading enzymes.</title>
        <authorList>
            <person name="Fujii T."/>
            <person name="Koike H."/>
            <person name="Sawayama S."/>
            <person name="Yano S."/>
            <person name="Inoue H."/>
        </authorList>
    </citation>
    <scope>NUCLEOTIDE SEQUENCE [LARGE SCALE GENOMIC DNA]</scope>
    <source>
        <strain evidence="2">Y-94</strain>
    </source>
</reference>
<sequence length="91" mass="10228">MTSRSISALLDLQSRYSNFSLKINHIAGQLSTIKTALEKIKYLVEVSHDDILQRNEARFVALEDSQLVIRLGLSVDDWYADDLCSDPDLSG</sequence>
<proteinExistence type="predicted"/>
<evidence type="ECO:0000313" key="1">
    <source>
        <dbReference type="EMBL" id="GAM42234.1"/>
    </source>
</evidence>
<organism evidence="1 2">
    <name type="scientific">Talaromyces pinophilus</name>
    <name type="common">Penicillium pinophilum</name>
    <dbReference type="NCBI Taxonomy" id="128442"/>
    <lineage>
        <taxon>Eukaryota</taxon>
        <taxon>Fungi</taxon>
        <taxon>Dikarya</taxon>
        <taxon>Ascomycota</taxon>
        <taxon>Pezizomycotina</taxon>
        <taxon>Eurotiomycetes</taxon>
        <taxon>Eurotiomycetidae</taxon>
        <taxon>Eurotiales</taxon>
        <taxon>Trichocomaceae</taxon>
        <taxon>Talaromyces</taxon>
        <taxon>Talaromyces sect. Talaromyces</taxon>
    </lineage>
</organism>
<keyword evidence="2" id="KW-1185">Reference proteome</keyword>
<dbReference type="AlphaFoldDB" id="A0A478EB84"/>
<name>A0A478EB84_TALPI</name>
<protein>
    <submittedName>
        <fullName evidence="1">Uncharacterized protein</fullName>
    </submittedName>
</protein>
<evidence type="ECO:0000313" key="2">
    <source>
        <dbReference type="Proteomes" id="UP000053095"/>
    </source>
</evidence>
<gene>
    <name evidence="1" type="ORF">TCE0_044f16009</name>
</gene>
<accession>A0A478EB84</accession>
<dbReference type="EMBL" id="DF933840">
    <property type="protein sequence ID" value="GAM42234.1"/>
    <property type="molecule type" value="Genomic_DNA"/>
</dbReference>
<dbReference type="Proteomes" id="UP000053095">
    <property type="component" value="Unassembled WGS sequence"/>
</dbReference>